<evidence type="ECO:0008006" key="4">
    <source>
        <dbReference type="Google" id="ProtNLM"/>
    </source>
</evidence>
<sequence length="94" mass="10344">MAQHAEGGRPFERARTELLFGEWLRRARRRAEARTHLHAALQVFDRTGARPWAVRARMELAATGESAGPAPVDRGAAPGLTPRSCRSSGWPRGT</sequence>
<dbReference type="EMBL" id="BLPG01000001">
    <property type="protein sequence ID" value="GFJ87415.1"/>
    <property type="molecule type" value="Genomic_DNA"/>
</dbReference>
<evidence type="ECO:0000313" key="2">
    <source>
        <dbReference type="EMBL" id="GFJ87415.1"/>
    </source>
</evidence>
<proteinExistence type="predicted"/>
<evidence type="ECO:0000313" key="3">
    <source>
        <dbReference type="Proteomes" id="UP000482960"/>
    </source>
</evidence>
<reference evidence="2 3" key="1">
    <citation type="submission" date="2020-03" db="EMBL/GenBank/DDBJ databases">
        <title>Whole genome shotgun sequence of Phytohabitans rumicis NBRC 108638.</title>
        <authorList>
            <person name="Komaki H."/>
            <person name="Tamura T."/>
        </authorList>
    </citation>
    <scope>NUCLEOTIDE SEQUENCE [LARGE SCALE GENOMIC DNA]</scope>
    <source>
        <strain evidence="2 3">NBRC 108638</strain>
    </source>
</reference>
<name>A0A6V8L404_9ACTN</name>
<dbReference type="RefSeq" id="WP_246277649.1">
    <property type="nucleotide sequence ID" value="NZ_BLPG01000001.1"/>
</dbReference>
<gene>
    <name evidence="2" type="ORF">Prum_010570</name>
</gene>
<accession>A0A6V8L404</accession>
<feature type="region of interest" description="Disordered" evidence="1">
    <location>
        <begin position="62"/>
        <end position="94"/>
    </location>
</feature>
<keyword evidence="3" id="KW-1185">Reference proteome</keyword>
<comment type="caution">
    <text evidence="2">The sequence shown here is derived from an EMBL/GenBank/DDBJ whole genome shotgun (WGS) entry which is preliminary data.</text>
</comment>
<reference evidence="2 3" key="2">
    <citation type="submission" date="2020-03" db="EMBL/GenBank/DDBJ databases">
        <authorList>
            <person name="Ichikawa N."/>
            <person name="Kimura A."/>
            <person name="Kitahashi Y."/>
            <person name="Uohara A."/>
        </authorList>
    </citation>
    <scope>NUCLEOTIDE SEQUENCE [LARGE SCALE GENOMIC DNA]</scope>
    <source>
        <strain evidence="2 3">NBRC 108638</strain>
    </source>
</reference>
<organism evidence="2 3">
    <name type="scientific">Phytohabitans rumicis</name>
    <dbReference type="NCBI Taxonomy" id="1076125"/>
    <lineage>
        <taxon>Bacteria</taxon>
        <taxon>Bacillati</taxon>
        <taxon>Actinomycetota</taxon>
        <taxon>Actinomycetes</taxon>
        <taxon>Micromonosporales</taxon>
        <taxon>Micromonosporaceae</taxon>
    </lineage>
</organism>
<dbReference type="Proteomes" id="UP000482960">
    <property type="component" value="Unassembled WGS sequence"/>
</dbReference>
<dbReference type="AlphaFoldDB" id="A0A6V8L404"/>
<evidence type="ECO:0000256" key="1">
    <source>
        <dbReference type="SAM" id="MobiDB-lite"/>
    </source>
</evidence>
<protein>
    <recommendedName>
        <fullName evidence="4">Bacterial transcriptional activator domain-containing protein</fullName>
    </recommendedName>
</protein>